<evidence type="ECO:0000256" key="1">
    <source>
        <dbReference type="ARBA" id="ARBA00000382"/>
    </source>
</evidence>
<dbReference type="InterPro" id="IPR018807">
    <property type="entry name" value="YJL171C/Tos1_N"/>
</dbReference>
<keyword evidence="4 9" id="KW-0732">Signal</keyword>
<proteinExistence type="inferred from homology"/>
<keyword evidence="5" id="KW-0378">Hydrolase</keyword>
<reference evidence="14 15" key="1">
    <citation type="submission" date="2015-05" db="EMBL/GenBank/DDBJ databases">
        <authorList>
            <person name="Fogelqvist Johan"/>
        </authorList>
    </citation>
    <scope>NUCLEOTIDE SEQUENCE [LARGE SCALE GENOMIC DNA]</scope>
    <source>
        <strain evidence="12">VL1</strain>
        <strain evidence="13">VL2</strain>
    </source>
</reference>
<evidence type="ECO:0000256" key="3">
    <source>
        <dbReference type="ARBA" id="ARBA00012780"/>
    </source>
</evidence>
<dbReference type="Gene3D" id="2.60.120.200">
    <property type="match status" value="1"/>
</dbReference>
<feature type="region of interest" description="Disordered" evidence="8">
    <location>
        <begin position="159"/>
        <end position="216"/>
    </location>
</feature>
<dbReference type="Pfam" id="PF10287">
    <property type="entry name" value="YJL171C_Tos1_C"/>
    <property type="match status" value="1"/>
</dbReference>
<comment type="catalytic activity">
    <reaction evidence="1">
        <text>Hydrolysis of (1-&gt;3)-beta-D-glucosidic linkages in (1-&gt;3)-beta-D-glucans.</text>
        <dbReference type="EC" id="3.2.1.39"/>
    </reaction>
</comment>
<dbReference type="EMBL" id="CVQI01005557">
    <property type="protein sequence ID" value="CRK15005.1"/>
    <property type="molecule type" value="Genomic_DNA"/>
</dbReference>
<feature type="domain" description="Cell wall protein YJL171C/Tos1 N-terminal" evidence="11">
    <location>
        <begin position="39"/>
        <end position="99"/>
    </location>
</feature>
<dbReference type="InterPro" id="IPR018805">
    <property type="entry name" value="YJL171C/Tos1_C"/>
</dbReference>
<dbReference type="GO" id="GO:0071555">
    <property type="term" value="P:cell wall organization"/>
    <property type="evidence" value="ECO:0007669"/>
    <property type="project" value="UniProtKB-KW"/>
</dbReference>
<dbReference type="EMBL" id="CVQH01002447">
    <property type="protein sequence ID" value="CRK10939.1"/>
    <property type="molecule type" value="Genomic_DNA"/>
</dbReference>
<comment type="similarity">
    <text evidence="2">Belongs to the PGA52 family.</text>
</comment>
<feature type="signal peptide" evidence="9">
    <location>
        <begin position="1"/>
        <end position="18"/>
    </location>
</feature>
<evidence type="ECO:0000313" key="15">
    <source>
        <dbReference type="Proteomes" id="UP000045706"/>
    </source>
</evidence>
<dbReference type="STRING" id="100787.A0A0G4KZZ2"/>
<evidence type="ECO:0000256" key="9">
    <source>
        <dbReference type="SAM" id="SignalP"/>
    </source>
</evidence>
<dbReference type="EC" id="3.2.1.39" evidence="3"/>
<dbReference type="AlphaFoldDB" id="A0A0G4KZZ2"/>
<evidence type="ECO:0000259" key="10">
    <source>
        <dbReference type="Pfam" id="PF10287"/>
    </source>
</evidence>
<keyword evidence="14" id="KW-1185">Reference proteome</keyword>
<keyword evidence="7" id="KW-0961">Cell wall biogenesis/degradation</keyword>
<dbReference type="GO" id="GO:0042973">
    <property type="term" value="F:glucan endo-1,3-beta-D-glucosidase activity"/>
    <property type="evidence" value="ECO:0007669"/>
    <property type="project" value="UniProtKB-EC"/>
</dbReference>
<evidence type="ECO:0000259" key="11">
    <source>
        <dbReference type="Pfam" id="PF10290"/>
    </source>
</evidence>
<evidence type="ECO:0000256" key="2">
    <source>
        <dbReference type="ARBA" id="ARBA00006055"/>
    </source>
</evidence>
<evidence type="ECO:0000313" key="13">
    <source>
        <dbReference type="EMBL" id="CRK15005.1"/>
    </source>
</evidence>
<dbReference type="PANTHER" id="PTHR31737">
    <property type="entry name" value="PROTEIN TOS1"/>
    <property type="match status" value="1"/>
</dbReference>
<organism evidence="13 15">
    <name type="scientific">Verticillium longisporum</name>
    <name type="common">Verticillium dahliae var. longisporum</name>
    <dbReference type="NCBI Taxonomy" id="100787"/>
    <lineage>
        <taxon>Eukaryota</taxon>
        <taxon>Fungi</taxon>
        <taxon>Dikarya</taxon>
        <taxon>Ascomycota</taxon>
        <taxon>Pezizomycotina</taxon>
        <taxon>Sordariomycetes</taxon>
        <taxon>Hypocreomycetidae</taxon>
        <taxon>Glomerellales</taxon>
        <taxon>Plectosphaerellaceae</taxon>
        <taxon>Verticillium</taxon>
    </lineage>
</organism>
<dbReference type="Pfam" id="PF10290">
    <property type="entry name" value="YJL171C_Tos1_N"/>
    <property type="match status" value="1"/>
</dbReference>
<dbReference type="PANTHER" id="PTHR31737:SF2">
    <property type="entry name" value="PROTEIN TOS1"/>
    <property type="match status" value="1"/>
</dbReference>
<dbReference type="Proteomes" id="UP000044602">
    <property type="component" value="Unassembled WGS sequence"/>
</dbReference>
<protein>
    <recommendedName>
        <fullName evidence="3">glucan endo-1,3-beta-D-glucosidase</fullName>
        <ecNumber evidence="3">3.2.1.39</ecNumber>
    </recommendedName>
</protein>
<gene>
    <name evidence="12" type="ORF">BN1708_009972</name>
    <name evidence="13" type="ORF">BN1723_002168</name>
</gene>
<sequence length="456" mass="49090">MKTSSALLTLGSAAMVAGLQQCTGSAKEEGGNWFCGAVDQILYSNVGHPGTYKAVSHMGSDGSCKFEDKAFTGPLAPFNEELALLCRGPLELARLTVYNVVEKKQKRDAGIPQSQIHARRHIHAHHHLHKKHAQEKRGEDWITATIDGQVVSWINPHHVATDVPSNEPAPGEKPAPEDKPAAPEVQAQALKEYPEPTATSVAPRPTPTKSTPENVATGDYTRIAHYDAEKGVADGLVFLGNYGGDGSGVFDTVWGNSLSYINSKATGGSPTPQVLEKVLIPSNKEFAIYSDKPCTDGSCGYVRPSSVAYHGFPGESKVFLMRFSMPLDDSSGFNADMPAIWLLNAKVPRTQQYGDCSCWQTDCGEFDILEVLAPGDTKCKSTFHTNVNGGSSDYFKRPTDGFINVATVFDAASGQVSVKILNDDVDFATSLSEDLVQSWIQTGKDNGLFSLFSLAS</sequence>
<keyword evidence="6" id="KW-0326">Glycosidase</keyword>
<dbReference type="Proteomes" id="UP000045706">
    <property type="component" value="Unassembled WGS sequence"/>
</dbReference>
<evidence type="ECO:0000256" key="8">
    <source>
        <dbReference type="SAM" id="MobiDB-lite"/>
    </source>
</evidence>
<evidence type="ECO:0000313" key="12">
    <source>
        <dbReference type="EMBL" id="CRK10939.1"/>
    </source>
</evidence>
<evidence type="ECO:0000256" key="5">
    <source>
        <dbReference type="ARBA" id="ARBA00022801"/>
    </source>
</evidence>
<evidence type="ECO:0000256" key="7">
    <source>
        <dbReference type="ARBA" id="ARBA00023316"/>
    </source>
</evidence>
<evidence type="ECO:0000256" key="6">
    <source>
        <dbReference type="ARBA" id="ARBA00023295"/>
    </source>
</evidence>
<evidence type="ECO:0000313" key="14">
    <source>
        <dbReference type="Proteomes" id="UP000044602"/>
    </source>
</evidence>
<dbReference type="GO" id="GO:0009277">
    <property type="term" value="C:fungal-type cell wall"/>
    <property type="evidence" value="ECO:0007669"/>
    <property type="project" value="TreeGrafter"/>
</dbReference>
<accession>A0A0G4KZZ2</accession>
<evidence type="ECO:0000256" key="4">
    <source>
        <dbReference type="ARBA" id="ARBA00022729"/>
    </source>
</evidence>
<feature type="domain" description="Cell wall protein YJL171C/Tos1 C-terminal" evidence="10">
    <location>
        <begin position="218"/>
        <end position="439"/>
    </location>
</feature>
<name>A0A0G4KZZ2_VERLO</name>
<feature type="chain" id="PRO_5010419920" description="glucan endo-1,3-beta-D-glucosidase" evidence="9">
    <location>
        <begin position="19"/>
        <end position="456"/>
    </location>
</feature>